<evidence type="ECO:0000313" key="2">
    <source>
        <dbReference type="EMBL" id="SDK99899.1"/>
    </source>
</evidence>
<dbReference type="Proteomes" id="UP000198718">
    <property type="component" value="Unassembled WGS sequence"/>
</dbReference>
<organism evidence="2 3">
    <name type="scientific">Natronincola ferrireducens</name>
    <dbReference type="NCBI Taxonomy" id="393762"/>
    <lineage>
        <taxon>Bacteria</taxon>
        <taxon>Bacillati</taxon>
        <taxon>Bacillota</taxon>
        <taxon>Clostridia</taxon>
        <taxon>Peptostreptococcales</taxon>
        <taxon>Natronincolaceae</taxon>
        <taxon>Natronincola</taxon>
    </lineage>
</organism>
<keyword evidence="1" id="KW-0472">Membrane</keyword>
<feature type="transmembrane region" description="Helical" evidence="1">
    <location>
        <begin position="21"/>
        <end position="42"/>
    </location>
</feature>
<accession>A0A1G9GGU4</accession>
<reference evidence="2 3" key="1">
    <citation type="submission" date="2016-10" db="EMBL/GenBank/DDBJ databases">
        <authorList>
            <person name="de Groot N.N."/>
        </authorList>
    </citation>
    <scope>NUCLEOTIDE SEQUENCE [LARGE SCALE GENOMIC DNA]</scope>
    <source>
        <strain evidence="2 3">DSM 18346</strain>
    </source>
</reference>
<keyword evidence="3" id="KW-1185">Reference proteome</keyword>
<dbReference type="EMBL" id="FNFP01000006">
    <property type="protein sequence ID" value="SDK99899.1"/>
    <property type="molecule type" value="Genomic_DNA"/>
</dbReference>
<sequence>MTDIVKENRGIVGGIFGKDSTLLFFFLLLVIILCNCRTLHGISGDELLFFFLLLVVLFMGPRICGGW</sequence>
<dbReference type="RefSeq" id="WP_090553946.1">
    <property type="nucleotide sequence ID" value="NZ_FNFP01000006.1"/>
</dbReference>
<proteinExistence type="predicted"/>
<name>A0A1G9GGU4_9FIRM</name>
<keyword evidence="1" id="KW-1133">Transmembrane helix</keyword>
<evidence type="ECO:0000256" key="1">
    <source>
        <dbReference type="SAM" id="Phobius"/>
    </source>
</evidence>
<dbReference type="AlphaFoldDB" id="A0A1G9GGU4"/>
<keyword evidence="1" id="KW-0812">Transmembrane</keyword>
<evidence type="ECO:0000313" key="3">
    <source>
        <dbReference type="Proteomes" id="UP000198718"/>
    </source>
</evidence>
<feature type="transmembrane region" description="Helical" evidence="1">
    <location>
        <begin position="48"/>
        <end position="65"/>
    </location>
</feature>
<gene>
    <name evidence="2" type="ORF">SAMN05660472_02416</name>
</gene>
<protein>
    <submittedName>
        <fullName evidence="2">Uncharacterized protein</fullName>
    </submittedName>
</protein>